<dbReference type="GO" id="GO:0006508">
    <property type="term" value="P:proteolysis"/>
    <property type="evidence" value="ECO:0007669"/>
    <property type="project" value="TreeGrafter"/>
</dbReference>
<dbReference type="EMBL" id="JAAIUW010000001">
    <property type="protein sequence ID" value="KAF7844068.1"/>
    <property type="molecule type" value="Genomic_DNA"/>
</dbReference>
<keyword evidence="1" id="KW-0031">Aminopeptidase</keyword>
<dbReference type="InterPro" id="IPR050344">
    <property type="entry name" value="Peptidase_M1_aminopeptidases"/>
</dbReference>
<dbReference type="GO" id="GO:0070006">
    <property type="term" value="F:metalloaminopeptidase activity"/>
    <property type="evidence" value="ECO:0007669"/>
    <property type="project" value="TreeGrafter"/>
</dbReference>
<dbReference type="GO" id="GO:0005737">
    <property type="term" value="C:cytoplasm"/>
    <property type="evidence" value="ECO:0007669"/>
    <property type="project" value="TreeGrafter"/>
</dbReference>
<name>A0A834XGC6_9FABA</name>
<evidence type="ECO:0000313" key="1">
    <source>
        <dbReference type="EMBL" id="KAF7844068.1"/>
    </source>
</evidence>
<gene>
    <name evidence="1" type="ORF">G2W53_000973</name>
</gene>
<dbReference type="OrthoDB" id="1698664at2759"/>
<keyword evidence="1" id="KW-0645">Protease</keyword>
<sequence length="195" mass="22354">MDAEPNGNAKRNHMICMGSDSEFFVVSHVLTRVEINHAHEIDEIFDAISYREGGPRSLASYIKRYACSNAKTEDLWAALEEGYGEPVNKLMDSWTKQKGCPVVSVKVNNQKLEFEQEKFGSHMRESFDGTSEDNNNDDDDDVDIVCVETTPSTPHVCNSTTRELARCGKKIREEVRQKMQREIQDMKRQIIWSNF</sequence>
<dbReference type="SUPFAM" id="SSF55486">
    <property type="entry name" value="Metalloproteases ('zincins'), catalytic domain"/>
    <property type="match status" value="1"/>
</dbReference>
<dbReference type="Proteomes" id="UP000634136">
    <property type="component" value="Unassembled WGS sequence"/>
</dbReference>
<organism evidence="1 2">
    <name type="scientific">Senna tora</name>
    <dbReference type="NCBI Taxonomy" id="362788"/>
    <lineage>
        <taxon>Eukaryota</taxon>
        <taxon>Viridiplantae</taxon>
        <taxon>Streptophyta</taxon>
        <taxon>Embryophyta</taxon>
        <taxon>Tracheophyta</taxon>
        <taxon>Spermatophyta</taxon>
        <taxon>Magnoliopsida</taxon>
        <taxon>eudicotyledons</taxon>
        <taxon>Gunneridae</taxon>
        <taxon>Pentapetalae</taxon>
        <taxon>rosids</taxon>
        <taxon>fabids</taxon>
        <taxon>Fabales</taxon>
        <taxon>Fabaceae</taxon>
        <taxon>Caesalpinioideae</taxon>
        <taxon>Cassia clade</taxon>
        <taxon>Senna</taxon>
    </lineage>
</organism>
<reference evidence="1" key="1">
    <citation type="submission" date="2020-09" db="EMBL/GenBank/DDBJ databases">
        <title>Genome-Enabled Discovery of Anthraquinone Biosynthesis in Senna tora.</title>
        <authorList>
            <person name="Kang S.-H."/>
            <person name="Pandey R.P."/>
            <person name="Lee C.-M."/>
            <person name="Sim J.-S."/>
            <person name="Jeong J.-T."/>
            <person name="Choi B.-S."/>
            <person name="Jung M."/>
            <person name="Ginzburg D."/>
            <person name="Zhao K."/>
            <person name="Won S.Y."/>
            <person name="Oh T.-J."/>
            <person name="Yu Y."/>
            <person name="Kim N.-H."/>
            <person name="Lee O.R."/>
            <person name="Lee T.-H."/>
            <person name="Bashyal P."/>
            <person name="Kim T.-S."/>
            <person name="Lee W.-H."/>
            <person name="Kawkins C."/>
            <person name="Kim C.-K."/>
            <person name="Kim J.S."/>
            <person name="Ahn B.O."/>
            <person name="Rhee S.Y."/>
            <person name="Sohng J.K."/>
        </authorList>
    </citation>
    <scope>NUCLEOTIDE SEQUENCE</scope>
    <source>
        <tissue evidence="1">Leaf</tissue>
    </source>
</reference>
<dbReference type="AlphaFoldDB" id="A0A834XGC6"/>
<dbReference type="InterPro" id="IPR027268">
    <property type="entry name" value="Peptidase_M4/M1_CTD_sf"/>
</dbReference>
<dbReference type="GO" id="GO:0016020">
    <property type="term" value="C:membrane"/>
    <property type="evidence" value="ECO:0007669"/>
    <property type="project" value="TreeGrafter"/>
</dbReference>
<dbReference type="PANTHER" id="PTHR11533">
    <property type="entry name" value="PROTEASE M1 ZINC METALLOPROTEASE"/>
    <property type="match status" value="1"/>
</dbReference>
<dbReference type="GO" id="GO:0008270">
    <property type="term" value="F:zinc ion binding"/>
    <property type="evidence" value="ECO:0007669"/>
    <property type="project" value="TreeGrafter"/>
</dbReference>
<keyword evidence="1" id="KW-0378">Hydrolase</keyword>
<proteinExistence type="predicted"/>
<comment type="caution">
    <text evidence="1">The sequence shown here is derived from an EMBL/GenBank/DDBJ whole genome shotgun (WGS) entry which is preliminary data.</text>
</comment>
<dbReference type="GO" id="GO:0005615">
    <property type="term" value="C:extracellular space"/>
    <property type="evidence" value="ECO:0007669"/>
    <property type="project" value="TreeGrafter"/>
</dbReference>
<evidence type="ECO:0000313" key="2">
    <source>
        <dbReference type="Proteomes" id="UP000634136"/>
    </source>
</evidence>
<accession>A0A834XGC6</accession>
<dbReference type="PANTHER" id="PTHR11533:SF174">
    <property type="entry name" value="PUROMYCIN-SENSITIVE AMINOPEPTIDASE-RELATED"/>
    <property type="match status" value="1"/>
</dbReference>
<dbReference type="GO" id="GO:0043171">
    <property type="term" value="P:peptide catabolic process"/>
    <property type="evidence" value="ECO:0007669"/>
    <property type="project" value="TreeGrafter"/>
</dbReference>
<dbReference type="GO" id="GO:0042277">
    <property type="term" value="F:peptide binding"/>
    <property type="evidence" value="ECO:0007669"/>
    <property type="project" value="TreeGrafter"/>
</dbReference>
<dbReference type="Gene3D" id="1.10.390.10">
    <property type="entry name" value="Neutral Protease Domain 2"/>
    <property type="match status" value="1"/>
</dbReference>
<protein>
    <submittedName>
        <fullName evidence="1">Aminopeptidase M1</fullName>
    </submittedName>
</protein>
<keyword evidence="2" id="KW-1185">Reference proteome</keyword>